<reference evidence="2 3" key="1">
    <citation type="submission" date="2014-07" db="EMBL/GenBank/DDBJ databases">
        <title>Genome of Flavobacterium reichenbachii LMG 25512.</title>
        <authorList>
            <person name="Stropko S.J."/>
            <person name="Pipes S.E."/>
            <person name="Newman J.D."/>
        </authorList>
    </citation>
    <scope>NUCLEOTIDE SEQUENCE [LARGE SCALE GENOMIC DNA]</scope>
    <source>
        <strain evidence="2 3">LMG 25512</strain>
    </source>
</reference>
<evidence type="ECO:0000313" key="3">
    <source>
        <dbReference type="Proteomes" id="UP000028715"/>
    </source>
</evidence>
<dbReference type="AlphaFoldDB" id="A0A085ZCB9"/>
<feature type="domain" description="Glycine-rich" evidence="1">
    <location>
        <begin position="58"/>
        <end position="268"/>
    </location>
</feature>
<dbReference type="EMBL" id="JPRL01000007">
    <property type="protein sequence ID" value="KFF02083.1"/>
    <property type="molecule type" value="Genomic_DNA"/>
</dbReference>
<accession>A0A085ZCB9</accession>
<evidence type="ECO:0000259" key="1">
    <source>
        <dbReference type="Pfam" id="PF21722"/>
    </source>
</evidence>
<comment type="caution">
    <text evidence="2">The sequence shown here is derived from an EMBL/GenBank/DDBJ whole genome shotgun (WGS) entry which is preliminary data.</text>
</comment>
<feature type="non-terminal residue" evidence="2">
    <location>
        <position position="632"/>
    </location>
</feature>
<name>A0A085ZCB9_9FLAO</name>
<dbReference type="RefSeq" id="WP_035690390.1">
    <property type="nucleotide sequence ID" value="NZ_JPRL01000007.1"/>
</dbReference>
<dbReference type="Proteomes" id="UP000028715">
    <property type="component" value="Unassembled WGS sequence"/>
</dbReference>
<gene>
    <name evidence="2" type="ORF">IW19_24920</name>
</gene>
<protein>
    <recommendedName>
        <fullName evidence="1">Glycine-rich domain-containing protein</fullName>
    </recommendedName>
</protein>
<evidence type="ECO:0000313" key="2">
    <source>
        <dbReference type="EMBL" id="KFF02083.1"/>
    </source>
</evidence>
<proteinExistence type="predicted"/>
<organism evidence="2 3">
    <name type="scientific">Flavobacterium reichenbachii</name>
    <dbReference type="NCBI Taxonomy" id="362418"/>
    <lineage>
        <taxon>Bacteria</taxon>
        <taxon>Pseudomonadati</taxon>
        <taxon>Bacteroidota</taxon>
        <taxon>Flavobacteriia</taxon>
        <taxon>Flavobacteriales</taxon>
        <taxon>Flavobacteriaceae</taxon>
        <taxon>Flavobacterium</taxon>
    </lineage>
</organism>
<dbReference type="eggNOG" id="COG3291">
    <property type="taxonomic scope" value="Bacteria"/>
</dbReference>
<sequence>MKIKLLSLPNFLQFILHNIFFLKNSSNLLEFKKLQFFLILFFIYTSSLIAQAPHTFTASGTFIAPAGVPANVSVQAWGAGGAGGGAIAHTGPLSSVIATGGGGGGGGAYAINNITFVGGSTYNITVGPQNLGTTGNGGNGGNSTIVEFNTTILAAGGKGGVANGGTFGLGGANTDSFGTTRTSGSNGAAGGEGLATIAVGSGGGGNGANPNVANPGTGGGGIVGIVGANIDGNPGLVRGGAGGGAVASSLTVARTGGAGARGEVILTYTCPTYSISTLTPGAVCTGSSLVAVSTTPAASLPAGTYTVSYTRSNPAGSDTATMTVSPAGTGSFTATGFTNVGTSTITVTNIASGSVTIGASPAIAACSNAVNVSATVTINPLPQGSLTAVSPLCGSLNPGQLTFTASAGTGPYTVVYKENGGADRTATGVVSGTAFAPFTTPVTASTTYTLVSVTDINCIRNTGFTGGTATITVNPLPQGSLTANGPFCVTGAGQLTFTASIGTGPYTVVYKENGGADRTATGVVSGTAFNVFTTPVTTSTTYTLVSVTDVNCIRNTGFTSGTATITVNPLPQGSLNAVSPLCGSGAGQLTFTASTGTGPYTVVYKENGGADRTATGVVSGTAFTPFTTPVTA</sequence>
<dbReference type="InterPro" id="IPR049304">
    <property type="entry name" value="Gly_rich_dom"/>
</dbReference>
<keyword evidence="3" id="KW-1185">Reference proteome</keyword>
<dbReference type="Pfam" id="PF21722">
    <property type="entry name" value="Gly_rich_2"/>
    <property type="match status" value="1"/>
</dbReference>